<dbReference type="PANTHER" id="PTHR30055">
    <property type="entry name" value="HTH-TYPE TRANSCRIPTIONAL REGULATOR RUTR"/>
    <property type="match status" value="1"/>
</dbReference>
<dbReference type="PANTHER" id="PTHR30055:SF151">
    <property type="entry name" value="TRANSCRIPTIONAL REGULATORY PROTEIN"/>
    <property type="match status" value="1"/>
</dbReference>
<dbReference type="GO" id="GO:0003700">
    <property type="term" value="F:DNA-binding transcription factor activity"/>
    <property type="evidence" value="ECO:0007669"/>
    <property type="project" value="TreeGrafter"/>
</dbReference>
<proteinExistence type="predicted"/>
<comment type="caution">
    <text evidence="7">The sequence shown here is derived from an EMBL/GenBank/DDBJ whole genome shotgun (WGS) entry which is preliminary data.</text>
</comment>
<dbReference type="InterPro" id="IPR036271">
    <property type="entry name" value="Tet_transcr_reg_TetR-rel_C_sf"/>
</dbReference>
<dbReference type="InterPro" id="IPR003012">
    <property type="entry name" value="Tet_transcr_reg_TetR"/>
</dbReference>
<organism evidence="7 8">
    <name type="scientific">Leucobacter tardus</name>
    <dbReference type="NCBI Taxonomy" id="501483"/>
    <lineage>
        <taxon>Bacteria</taxon>
        <taxon>Bacillati</taxon>
        <taxon>Actinomycetota</taxon>
        <taxon>Actinomycetes</taxon>
        <taxon>Micrococcales</taxon>
        <taxon>Microbacteriaceae</taxon>
        <taxon>Leucobacter</taxon>
    </lineage>
</organism>
<dbReference type="Gene3D" id="1.10.357.10">
    <property type="entry name" value="Tetracycline Repressor, domain 2"/>
    <property type="match status" value="1"/>
</dbReference>
<keyword evidence="3 5" id="KW-0238">DNA-binding</keyword>
<dbReference type="AlphaFoldDB" id="A0A939TLW9"/>
<dbReference type="GO" id="GO:0046677">
    <property type="term" value="P:response to antibiotic"/>
    <property type="evidence" value="ECO:0007669"/>
    <property type="project" value="InterPro"/>
</dbReference>
<evidence type="ECO:0000256" key="3">
    <source>
        <dbReference type="ARBA" id="ARBA00023125"/>
    </source>
</evidence>
<dbReference type="InterPro" id="IPR009057">
    <property type="entry name" value="Homeodomain-like_sf"/>
</dbReference>
<evidence type="ECO:0000256" key="5">
    <source>
        <dbReference type="PROSITE-ProRule" id="PRU00335"/>
    </source>
</evidence>
<feature type="domain" description="HTH tetR-type" evidence="6">
    <location>
        <begin position="16"/>
        <end position="76"/>
    </location>
</feature>
<protein>
    <submittedName>
        <fullName evidence="7">TetR/AcrR family transcriptional regulator C-terminal domain-containing protein</fullName>
    </submittedName>
</protein>
<dbReference type="InterPro" id="IPR050109">
    <property type="entry name" value="HTH-type_TetR-like_transc_reg"/>
</dbReference>
<evidence type="ECO:0000256" key="2">
    <source>
        <dbReference type="ARBA" id="ARBA00023015"/>
    </source>
</evidence>
<evidence type="ECO:0000313" key="8">
    <source>
        <dbReference type="Proteomes" id="UP000668403"/>
    </source>
</evidence>
<evidence type="ECO:0000313" key="7">
    <source>
        <dbReference type="EMBL" id="MBO2988559.1"/>
    </source>
</evidence>
<dbReference type="SUPFAM" id="SSF46689">
    <property type="entry name" value="Homeodomain-like"/>
    <property type="match status" value="1"/>
</dbReference>
<dbReference type="Proteomes" id="UP000668403">
    <property type="component" value="Unassembled WGS sequence"/>
</dbReference>
<gene>
    <name evidence="7" type="ORF">J4H85_00905</name>
</gene>
<reference evidence="7" key="1">
    <citation type="submission" date="2021-03" db="EMBL/GenBank/DDBJ databases">
        <title>Leucobacter chromiisoli sp. nov., isolated from chromium-containing soil of chemical plant.</title>
        <authorList>
            <person name="Xu Z."/>
        </authorList>
    </citation>
    <scope>NUCLEOTIDE SEQUENCE</scope>
    <source>
        <strain evidence="7">K 70/01</strain>
    </source>
</reference>
<dbReference type="Pfam" id="PF00440">
    <property type="entry name" value="TetR_N"/>
    <property type="match status" value="1"/>
</dbReference>
<dbReference type="PROSITE" id="PS50977">
    <property type="entry name" value="HTH_TETR_2"/>
    <property type="match status" value="1"/>
</dbReference>
<dbReference type="EMBL" id="JAGFBF010000001">
    <property type="protein sequence ID" value="MBO2988559.1"/>
    <property type="molecule type" value="Genomic_DNA"/>
</dbReference>
<keyword evidence="1" id="KW-0678">Repressor</keyword>
<evidence type="ECO:0000256" key="1">
    <source>
        <dbReference type="ARBA" id="ARBA00022491"/>
    </source>
</evidence>
<dbReference type="InterPro" id="IPR004111">
    <property type="entry name" value="Repressor_TetR_C"/>
</dbReference>
<dbReference type="PRINTS" id="PR00400">
    <property type="entry name" value="TETREPRESSOR"/>
</dbReference>
<evidence type="ECO:0000259" key="6">
    <source>
        <dbReference type="PROSITE" id="PS50977"/>
    </source>
</evidence>
<keyword evidence="8" id="KW-1185">Reference proteome</keyword>
<keyword evidence="4" id="KW-0804">Transcription</keyword>
<name>A0A939TLW9_9MICO</name>
<dbReference type="GO" id="GO:0000976">
    <property type="term" value="F:transcription cis-regulatory region binding"/>
    <property type="evidence" value="ECO:0007669"/>
    <property type="project" value="TreeGrafter"/>
</dbReference>
<sequence>MAGERQRGVGRPNENVLSRVLIVETALDLLDLHGRDGFGMRDIARRLGVRPSALYNHVASKDDVFRGIREVIATRITVAPFVTQRWDEALITWAHSYREVFASHPPTIALLAVMPFETDSEIFGTYEQVIEVLYREGWERAEALNILVAMESFILGSALDAAAPADMMSPGDRADIPHFSAAYAERDMRTADSGAGPADQAFEAGLNLLIAGLEAQRSARAASRVAHDR</sequence>
<dbReference type="InterPro" id="IPR001647">
    <property type="entry name" value="HTH_TetR"/>
</dbReference>
<feature type="DNA-binding region" description="H-T-H motif" evidence="5">
    <location>
        <begin position="39"/>
        <end position="58"/>
    </location>
</feature>
<dbReference type="RefSeq" id="WP_208236012.1">
    <property type="nucleotide sequence ID" value="NZ_BAAAQU010000001.1"/>
</dbReference>
<accession>A0A939TLW9</accession>
<evidence type="ECO:0000256" key="4">
    <source>
        <dbReference type="ARBA" id="ARBA00023163"/>
    </source>
</evidence>
<dbReference type="GO" id="GO:0045892">
    <property type="term" value="P:negative regulation of DNA-templated transcription"/>
    <property type="evidence" value="ECO:0007669"/>
    <property type="project" value="InterPro"/>
</dbReference>
<dbReference type="Pfam" id="PF02909">
    <property type="entry name" value="TetR_C_1"/>
    <property type="match status" value="1"/>
</dbReference>
<dbReference type="SUPFAM" id="SSF48498">
    <property type="entry name" value="Tetracyclin repressor-like, C-terminal domain"/>
    <property type="match status" value="1"/>
</dbReference>
<keyword evidence="2" id="KW-0805">Transcription regulation</keyword>